<dbReference type="Gene3D" id="1.10.10.60">
    <property type="entry name" value="Homeodomain-like"/>
    <property type="match status" value="2"/>
</dbReference>
<dbReference type="Proteomes" id="UP000318521">
    <property type="component" value="Unassembled WGS sequence"/>
</dbReference>
<dbReference type="PROSITE" id="PS01124">
    <property type="entry name" value="HTH_ARAC_FAMILY_2"/>
    <property type="match status" value="1"/>
</dbReference>
<evidence type="ECO:0000256" key="2">
    <source>
        <dbReference type="ARBA" id="ARBA00023125"/>
    </source>
</evidence>
<dbReference type="EMBL" id="VLXZ01000001">
    <property type="protein sequence ID" value="TSB48172.1"/>
    <property type="molecule type" value="Genomic_DNA"/>
</dbReference>
<comment type="caution">
    <text evidence="5">The sequence shown here is derived from an EMBL/GenBank/DDBJ whole genome shotgun (WGS) entry which is preliminary data.</text>
</comment>
<dbReference type="AlphaFoldDB" id="A0A554A3A9"/>
<dbReference type="InterPro" id="IPR018060">
    <property type="entry name" value="HTH_AraC"/>
</dbReference>
<dbReference type="Gene3D" id="2.60.120.10">
    <property type="entry name" value="Jelly Rolls"/>
    <property type="match status" value="1"/>
</dbReference>
<dbReference type="GO" id="GO:0043565">
    <property type="term" value="F:sequence-specific DNA binding"/>
    <property type="evidence" value="ECO:0007669"/>
    <property type="project" value="InterPro"/>
</dbReference>
<gene>
    <name evidence="5" type="ORF">FN960_01040</name>
</gene>
<keyword evidence="1" id="KW-0805">Transcription regulation</keyword>
<dbReference type="SMART" id="SM00342">
    <property type="entry name" value="HTH_ARAC"/>
    <property type="match status" value="1"/>
</dbReference>
<dbReference type="RefSeq" id="WP_143846517.1">
    <property type="nucleotide sequence ID" value="NZ_VLXZ01000001.1"/>
</dbReference>
<name>A0A554A3A9_9BACI</name>
<dbReference type="InterPro" id="IPR013096">
    <property type="entry name" value="Cupin_2"/>
</dbReference>
<keyword evidence="2" id="KW-0238">DNA-binding</keyword>
<dbReference type="InterPro" id="IPR037923">
    <property type="entry name" value="HTH-like"/>
</dbReference>
<dbReference type="PRINTS" id="PR00032">
    <property type="entry name" value="HTHARAC"/>
</dbReference>
<dbReference type="InterPro" id="IPR014710">
    <property type="entry name" value="RmlC-like_jellyroll"/>
</dbReference>
<dbReference type="CDD" id="cd02209">
    <property type="entry name" value="cupin_XRE_C"/>
    <property type="match status" value="1"/>
</dbReference>
<evidence type="ECO:0000259" key="4">
    <source>
        <dbReference type="PROSITE" id="PS01124"/>
    </source>
</evidence>
<feature type="domain" description="HTH araC/xylS-type" evidence="4">
    <location>
        <begin position="182"/>
        <end position="280"/>
    </location>
</feature>
<dbReference type="PANTHER" id="PTHR43280:SF28">
    <property type="entry name" value="HTH-TYPE TRANSCRIPTIONAL ACTIVATOR RHAS"/>
    <property type="match status" value="1"/>
</dbReference>
<keyword evidence="6" id="KW-1185">Reference proteome</keyword>
<evidence type="ECO:0000313" key="5">
    <source>
        <dbReference type="EMBL" id="TSB48172.1"/>
    </source>
</evidence>
<dbReference type="Pfam" id="PF12833">
    <property type="entry name" value="HTH_18"/>
    <property type="match status" value="1"/>
</dbReference>
<proteinExistence type="predicted"/>
<dbReference type="SUPFAM" id="SSF51215">
    <property type="entry name" value="Regulatory protein AraC"/>
    <property type="match status" value="1"/>
</dbReference>
<dbReference type="OrthoDB" id="9807321at2"/>
<dbReference type="InterPro" id="IPR009057">
    <property type="entry name" value="Homeodomain-like_sf"/>
</dbReference>
<keyword evidence="3" id="KW-0804">Transcription</keyword>
<evidence type="ECO:0000313" key="6">
    <source>
        <dbReference type="Proteomes" id="UP000318521"/>
    </source>
</evidence>
<dbReference type="SUPFAM" id="SSF46689">
    <property type="entry name" value="Homeodomain-like"/>
    <property type="match status" value="2"/>
</dbReference>
<accession>A0A554A3A9</accession>
<evidence type="ECO:0000256" key="1">
    <source>
        <dbReference type="ARBA" id="ARBA00023015"/>
    </source>
</evidence>
<dbReference type="Pfam" id="PF07883">
    <property type="entry name" value="Cupin_2"/>
    <property type="match status" value="1"/>
</dbReference>
<protein>
    <submittedName>
        <fullName evidence="5">AraC family transcriptional regulator</fullName>
    </submittedName>
</protein>
<dbReference type="InterPro" id="IPR020449">
    <property type="entry name" value="Tscrpt_reg_AraC-type_HTH"/>
</dbReference>
<dbReference type="GO" id="GO:0003700">
    <property type="term" value="F:DNA-binding transcription factor activity"/>
    <property type="evidence" value="ECO:0007669"/>
    <property type="project" value="InterPro"/>
</dbReference>
<dbReference type="PANTHER" id="PTHR43280">
    <property type="entry name" value="ARAC-FAMILY TRANSCRIPTIONAL REGULATOR"/>
    <property type="match status" value="1"/>
</dbReference>
<sequence length="301" mass="35512">MSFYHQHLLEEDYYPVVRFYYYKEWQDFTMSIHSHEAIEIMYVLSGTCLIEVDGDTHKLKKGQFIFIDGNIPHRLHVEPGKSCRMSNIEFSFQGLETVFPSFRDIVTENKALRQLTESPHSYLLLHDSTDISQCLHALILELDRKDRESPFTEQLLLSQILLRMAEIAVHTQEAPEQHVYIQKSIEYMHQNYDRDLRVKDVADAVHLHPGYLHRIFKKAMGTSVNGYLINHRMAKAKELLLRTNISITDIPHYIGMNSQQYFSTIFRQQTGFTPKQFRREGRYKEHLQSAGDYFKHSVNQR</sequence>
<reference evidence="5 6" key="1">
    <citation type="submission" date="2019-07" db="EMBL/GenBank/DDBJ databases">
        <authorList>
            <person name="Park Y.J."/>
            <person name="Jeong S.E."/>
            <person name="Jung H.S."/>
        </authorList>
    </citation>
    <scope>NUCLEOTIDE SEQUENCE [LARGE SCALE GENOMIC DNA]</scope>
    <source>
        <strain evidence="6">P16(2019)</strain>
    </source>
</reference>
<evidence type="ECO:0000256" key="3">
    <source>
        <dbReference type="ARBA" id="ARBA00023163"/>
    </source>
</evidence>
<organism evidence="5 6">
    <name type="scientific">Alkalicoccobacillus porphyridii</name>
    <dbReference type="NCBI Taxonomy" id="2597270"/>
    <lineage>
        <taxon>Bacteria</taxon>
        <taxon>Bacillati</taxon>
        <taxon>Bacillota</taxon>
        <taxon>Bacilli</taxon>
        <taxon>Bacillales</taxon>
        <taxon>Bacillaceae</taxon>
        <taxon>Alkalicoccobacillus</taxon>
    </lineage>
</organism>